<sequence length="202" mass="22991">MFLWSAVAHLIALTSPGPDTAITIRQISIHGRKGGIEAAVGIGFGILIHCILAITGISLIILSNDLYKFIISIIGSIYIFYLGISMCVNPNYKNTFNDKGFVFKNSFLIGFFTNIFNIKAFLFFISLFSILLESIYGIYYFLYPFYFSITSSLWFIFISYIFTNSKNKNLNIFSNKYISYLMSFILCLIGIYILITSINDYI</sequence>
<reference evidence="7 8" key="1">
    <citation type="submission" date="2019-02" db="EMBL/GenBank/DDBJ databases">
        <title>Prokaryotic population dynamics and viral predation in marine succession experiment using metagenomics: the confinement effect.</title>
        <authorList>
            <person name="Haro-Moreno J.M."/>
            <person name="Rodriguez-Valera F."/>
            <person name="Lopez-Perez M."/>
        </authorList>
    </citation>
    <scope>NUCLEOTIDE SEQUENCE [LARGE SCALE GENOMIC DNA]</scope>
    <source>
        <strain evidence="7">MED-G162</strain>
    </source>
</reference>
<accession>A0A520N0X8</accession>
<dbReference type="PANTHER" id="PTHR30086:SF17">
    <property type="entry name" value="LYSE FAMILY TRANSLOCATOR"/>
    <property type="match status" value="1"/>
</dbReference>
<evidence type="ECO:0000256" key="4">
    <source>
        <dbReference type="ARBA" id="ARBA00022989"/>
    </source>
</evidence>
<feature type="transmembrane region" description="Helical" evidence="6">
    <location>
        <begin position="139"/>
        <end position="162"/>
    </location>
</feature>
<dbReference type="GO" id="GO:0005886">
    <property type="term" value="C:plasma membrane"/>
    <property type="evidence" value="ECO:0007669"/>
    <property type="project" value="UniProtKB-SubCell"/>
</dbReference>
<evidence type="ECO:0000256" key="3">
    <source>
        <dbReference type="ARBA" id="ARBA00022692"/>
    </source>
</evidence>
<evidence type="ECO:0000313" key="7">
    <source>
        <dbReference type="EMBL" id="RZO27137.1"/>
    </source>
</evidence>
<evidence type="ECO:0000313" key="8">
    <source>
        <dbReference type="Proteomes" id="UP000319384"/>
    </source>
</evidence>
<evidence type="ECO:0000256" key="6">
    <source>
        <dbReference type="SAM" id="Phobius"/>
    </source>
</evidence>
<gene>
    <name evidence="7" type="ORF">EVA95_00985</name>
</gene>
<dbReference type="InterPro" id="IPR001123">
    <property type="entry name" value="LeuE-type"/>
</dbReference>
<evidence type="ECO:0000256" key="2">
    <source>
        <dbReference type="ARBA" id="ARBA00022475"/>
    </source>
</evidence>
<protein>
    <recommendedName>
        <fullName evidence="9">LysE family translocator</fullName>
    </recommendedName>
</protein>
<dbReference type="Proteomes" id="UP000319384">
    <property type="component" value="Unassembled WGS sequence"/>
</dbReference>
<comment type="subcellular location">
    <subcellularLocation>
        <location evidence="1">Cell membrane</location>
        <topology evidence="1">Multi-pass membrane protein</topology>
    </subcellularLocation>
</comment>
<keyword evidence="2" id="KW-1003">Cell membrane</keyword>
<proteinExistence type="predicted"/>
<feature type="transmembrane region" description="Helical" evidence="6">
    <location>
        <begin position="177"/>
        <end position="195"/>
    </location>
</feature>
<keyword evidence="3 6" id="KW-0812">Transmembrane</keyword>
<dbReference type="GO" id="GO:0015171">
    <property type="term" value="F:amino acid transmembrane transporter activity"/>
    <property type="evidence" value="ECO:0007669"/>
    <property type="project" value="TreeGrafter"/>
</dbReference>
<keyword evidence="4 6" id="KW-1133">Transmembrane helix</keyword>
<dbReference type="EMBL" id="SHBH01000004">
    <property type="protein sequence ID" value="RZO27137.1"/>
    <property type="molecule type" value="Genomic_DNA"/>
</dbReference>
<feature type="transmembrane region" description="Helical" evidence="6">
    <location>
        <begin position="39"/>
        <end position="62"/>
    </location>
</feature>
<dbReference type="Pfam" id="PF01810">
    <property type="entry name" value="LysE"/>
    <property type="match status" value="1"/>
</dbReference>
<name>A0A520N0X8_9GAMM</name>
<evidence type="ECO:0000256" key="5">
    <source>
        <dbReference type="ARBA" id="ARBA00023136"/>
    </source>
</evidence>
<organism evidence="7 8">
    <name type="scientific">SAR86 cluster bacterium</name>
    <dbReference type="NCBI Taxonomy" id="2030880"/>
    <lineage>
        <taxon>Bacteria</taxon>
        <taxon>Pseudomonadati</taxon>
        <taxon>Pseudomonadota</taxon>
        <taxon>Gammaproteobacteria</taxon>
        <taxon>SAR86 cluster</taxon>
    </lineage>
</organism>
<feature type="transmembrane region" description="Helical" evidence="6">
    <location>
        <begin position="108"/>
        <end position="132"/>
    </location>
</feature>
<evidence type="ECO:0000256" key="1">
    <source>
        <dbReference type="ARBA" id="ARBA00004651"/>
    </source>
</evidence>
<comment type="caution">
    <text evidence="7">The sequence shown here is derived from an EMBL/GenBank/DDBJ whole genome shotgun (WGS) entry which is preliminary data.</text>
</comment>
<evidence type="ECO:0008006" key="9">
    <source>
        <dbReference type="Google" id="ProtNLM"/>
    </source>
</evidence>
<dbReference type="AlphaFoldDB" id="A0A520N0X8"/>
<keyword evidence="5 6" id="KW-0472">Membrane</keyword>
<feature type="transmembrane region" description="Helical" evidence="6">
    <location>
        <begin position="69"/>
        <end position="88"/>
    </location>
</feature>
<dbReference type="PANTHER" id="PTHR30086">
    <property type="entry name" value="ARGININE EXPORTER PROTEIN ARGO"/>
    <property type="match status" value="1"/>
</dbReference>